<dbReference type="InterPro" id="IPR059080">
    <property type="entry name" value="WHD_PTC1"/>
</dbReference>
<dbReference type="PANTHER" id="PTHR46201:SF1">
    <property type="entry name" value="PHD FINGER PROTEIN MALE STERILITY 1"/>
    <property type="match status" value="1"/>
</dbReference>
<evidence type="ECO:0000313" key="3">
    <source>
        <dbReference type="Proteomes" id="UP000834106"/>
    </source>
</evidence>
<sequence length="243" mass="27484">MSNLIGLQGYTMHGAFHTNGFGHLLCINGLEMGSDLAGYQFMEFWDRLCTGLGAMKARFKDISQKKGMDLSLLHAVAYGDLLHFMLELKFQLPKDGNNSYSSQHPGLMLSDTSCRWSPKCVEKAIQVVIQAIKRAELRWVSRVLHALRRAPYIGDTGLLDFVLKSLGNHVVGKYLVPCSLNPVTKVLEDCLDDISPEFPKQEELLMMNNEAKLKPQQRVTWVQLLKLKDILVQKYPYRAQGND</sequence>
<evidence type="ECO:0000313" key="2">
    <source>
        <dbReference type="EMBL" id="CAI9785514.1"/>
    </source>
</evidence>
<dbReference type="AlphaFoldDB" id="A0AAD2ECG9"/>
<organism evidence="2 3">
    <name type="scientific">Fraxinus pennsylvanica</name>
    <dbReference type="NCBI Taxonomy" id="56036"/>
    <lineage>
        <taxon>Eukaryota</taxon>
        <taxon>Viridiplantae</taxon>
        <taxon>Streptophyta</taxon>
        <taxon>Embryophyta</taxon>
        <taxon>Tracheophyta</taxon>
        <taxon>Spermatophyta</taxon>
        <taxon>Magnoliopsida</taxon>
        <taxon>eudicotyledons</taxon>
        <taxon>Gunneridae</taxon>
        <taxon>Pentapetalae</taxon>
        <taxon>asterids</taxon>
        <taxon>lamiids</taxon>
        <taxon>Lamiales</taxon>
        <taxon>Oleaceae</taxon>
        <taxon>Oleeae</taxon>
        <taxon>Fraxinus</taxon>
    </lineage>
</organism>
<reference evidence="2" key="1">
    <citation type="submission" date="2023-05" db="EMBL/GenBank/DDBJ databases">
        <authorList>
            <person name="Huff M."/>
        </authorList>
    </citation>
    <scope>NUCLEOTIDE SEQUENCE</scope>
</reference>
<dbReference type="EMBL" id="OU503056">
    <property type="protein sequence ID" value="CAI9785514.1"/>
    <property type="molecule type" value="Genomic_DNA"/>
</dbReference>
<dbReference type="Proteomes" id="UP000834106">
    <property type="component" value="Chromosome 21"/>
</dbReference>
<dbReference type="Pfam" id="PF25874">
    <property type="entry name" value="WHD_plant_repro"/>
    <property type="match status" value="1"/>
</dbReference>
<protein>
    <recommendedName>
        <fullName evidence="1">PTC1-like winged helix-turn-helix domain-containing protein</fullName>
    </recommendedName>
</protein>
<proteinExistence type="predicted"/>
<gene>
    <name evidence="2" type="ORF">FPE_LOCUS32944</name>
</gene>
<accession>A0AAD2ECG9</accession>
<feature type="domain" description="PTC1-like winged helix-turn-helix" evidence="1">
    <location>
        <begin position="115"/>
        <end position="193"/>
    </location>
</feature>
<name>A0AAD2ECG9_9LAMI</name>
<evidence type="ECO:0000259" key="1">
    <source>
        <dbReference type="Pfam" id="PF25874"/>
    </source>
</evidence>
<dbReference type="PANTHER" id="PTHR46201">
    <property type="entry name" value="PHD FINGER PROTEIN MALE MEIOCYTE DEATH 1-RELATED"/>
    <property type="match status" value="1"/>
</dbReference>
<keyword evidence="3" id="KW-1185">Reference proteome</keyword>